<evidence type="ECO:0000256" key="3">
    <source>
        <dbReference type="ARBA" id="ARBA00023163"/>
    </source>
</evidence>
<dbReference type="InterPro" id="IPR050109">
    <property type="entry name" value="HTH-type_TetR-like_transc_reg"/>
</dbReference>
<dbReference type="PRINTS" id="PR00455">
    <property type="entry name" value="HTHTETR"/>
</dbReference>
<dbReference type="SUPFAM" id="SSF46689">
    <property type="entry name" value="Homeodomain-like"/>
    <property type="match status" value="1"/>
</dbReference>
<feature type="domain" description="HTH tetR-type" evidence="5">
    <location>
        <begin position="6"/>
        <end position="65"/>
    </location>
</feature>
<dbReference type="PANTHER" id="PTHR30055">
    <property type="entry name" value="HTH-TYPE TRANSCRIPTIONAL REGULATOR RUTR"/>
    <property type="match status" value="1"/>
</dbReference>
<reference evidence="6 7" key="1">
    <citation type="submission" date="2023-05" db="EMBL/GenBank/DDBJ databases">
        <authorList>
            <person name="Gao F."/>
        </authorList>
    </citation>
    <scope>NUCLEOTIDE SEQUENCE [LARGE SCALE GENOMIC DNA]</scope>
    <source>
        <strain evidence="6 7">MIMF12</strain>
    </source>
</reference>
<feature type="DNA-binding region" description="H-T-H motif" evidence="4">
    <location>
        <begin position="28"/>
        <end position="47"/>
    </location>
</feature>
<dbReference type="EMBL" id="JASNGB010000065">
    <property type="protein sequence ID" value="MDL2344216.1"/>
    <property type="molecule type" value="Genomic_DNA"/>
</dbReference>
<keyword evidence="7" id="KW-1185">Reference proteome</keyword>
<gene>
    <name evidence="6" type="ORF">QOL99_08630</name>
</gene>
<evidence type="ECO:0000256" key="1">
    <source>
        <dbReference type="ARBA" id="ARBA00023015"/>
    </source>
</evidence>
<proteinExistence type="predicted"/>
<dbReference type="Proteomes" id="UP001302059">
    <property type="component" value="Unassembled WGS sequence"/>
</dbReference>
<comment type="caution">
    <text evidence="6">The sequence shown here is derived from an EMBL/GenBank/DDBJ whole genome shotgun (WGS) entry which is preliminary data.</text>
</comment>
<evidence type="ECO:0000313" key="7">
    <source>
        <dbReference type="Proteomes" id="UP001302059"/>
    </source>
</evidence>
<dbReference type="PANTHER" id="PTHR30055:SF238">
    <property type="entry name" value="MYCOFACTOCIN BIOSYNTHESIS TRANSCRIPTIONAL REGULATOR MFTR-RELATED"/>
    <property type="match status" value="1"/>
</dbReference>
<dbReference type="Gene3D" id="1.10.357.10">
    <property type="entry name" value="Tetracycline Repressor, domain 2"/>
    <property type="match status" value="1"/>
</dbReference>
<organism evidence="6 7">
    <name type="scientific">Deinococcus rhizophilus</name>
    <dbReference type="NCBI Taxonomy" id="3049544"/>
    <lineage>
        <taxon>Bacteria</taxon>
        <taxon>Thermotogati</taxon>
        <taxon>Deinococcota</taxon>
        <taxon>Deinococci</taxon>
        <taxon>Deinococcales</taxon>
        <taxon>Deinococcaceae</taxon>
        <taxon>Deinococcus</taxon>
    </lineage>
</organism>
<dbReference type="RefSeq" id="WP_285523032.1">
    <property type="nucleotide sequence ID" value="NZ_JASNGB010000065.1"/>
</dbReference>
<dbReference type="PROSITE" id="PS50977">
    <property type="entry name" value="HTH_TETR_2"/>
    <property type="match status" value="1"/>
</dbReference>
<protein>
    <submittedName>
        <fullName evidence="6">Helix-turn-helix domain-containing protein</fullName>
    </submittedName>
</protein>
<evidence type="ECO:0000313" key="6">
    <source>
        <dbReference type="EMBL" id="MDL2344216.1"/>
    </source>
</evidence>
<dbReference type="SUPFAM" id="SSF48498">
    <property type="entry name" value="Tetracyclin repressor-like, C-terminal domain"/>
    <property type="match status" value="1"/>
</dbReference>
<evidence type="ECO:0000259" key="5">
    <source>
        <dbReference type="PROSITE" id="PS50977"/>
    </source>
</evidence>
<dbReference type="InterPro" id="IPR036271">
    <property type="entry name" value="Tet_transcr_reg_TetR-rel_C_sf"/>
</dbReference>
<dbReference type="Pfam" id="PF00440">
    <property type="entry name" value="TetR_N"/>
    <property type="match status" value="1"/>
</dbReference>
<dbReference type="InterPro" id="IPR009057">
    <property type="entry name" value="Homeodomain-like_sf"/>
</dbReference>
<evidence type="ECO:0000256" key="2">
    <source>
        <dbReference type="ARBA" id="ARBA00023125"/>
    </source>
</evidence>
<keyword evidence="3" id="KW-0804">Transcription</keyword>
<evidence type="ECO:0000256" key="4">
    <source>
        <dbReference type="PROSITE-ProRule" id="PRU00335"/>
    </source>
</evidence>
<keyword evidence="1" id="KW-0805">Transcription regulation</keyword>
<keyword evidence="2 4" id="KW-0238">DNA-binding</keyword>
<sequence length="207" mass="22213">MARPRSVSDEQIVEAARAVFLERGVGATTAEIARRAGVAEGTLFTRYATKADLFEAAVGLRDVTPWRDDLPGRVGTGEVRGHLEHVARRCLEDAARVLPRLTLMLSQGHAPDHNPLLRRIGDPLRHDLAALAAYLRAEMDLGRVRPQDADVAALALLGALTQYVYRDLLAGAEGEGALPCAAPHPAPADPARFVSALLDLLWPGLAP</sequence>
<name>A0ABT7JH27_9DEIO</name>
<accession>A0ABT7JH27</accession>
<dbReference type="InterPro" id="IPR001647">
    <property type="entry name" value="HTH_TetR"/>
</dbReference>